<dbReference type="AlphaFoldDB" id="A0A4Y6PZC6"/>
<dbReference type="EMBL" id="CP041186">
    <property type="protein sequence ID" value="QDG53623.1"/>
    <property type="molecule type" value="Genomic_DNA"/>
</dbReference>
<evidence type="ECO:0000313" key="11">
    <source>
        <dbReference type="Proteomes" id="UP000315995"/>
    </source>
</evidence>
<keyword evidence="1 10" id="KW-0723">Serine/threonine-protein kinase</keyword>
<dbReference type="SUPFAM" id="SSF56112">
    <property type="entry name" value="Protein kinase-like (PK-like)"/>
    <property type="match status" value="1"/>
</dbReference>
<dbReference type="FunFam" id="3.30.200.20:FF:000035">
    <property type="entry name" value="Serine/threonine protein kinase Stk1"/>
    <property type="match status" value="1"/>
</dbReference>
<dbReference type="Proteomes" id="UP000315995">
    <property type="component" value="Chromosome"/>
</dbReference>
<dbReference type="PROSITE" id="PS00108">
    <property type="entry name" value="PROTEIN_KINASE_ST"/>
    <property type="match status" value="1"/>
</dbReference>
<keyword evidence="5 8" id="KW-0067">ATP-binding</keyword>
<name>A0A4Y6PZC6_PERCE</name>
<evidence type="ECO:0000256" key="3">
    <source>
        <dbReference type="ARBA" id="ARBA00022741"/>
    </source>
</evidence>
<keyword evidence="11" id="KW-1185">Reference proteome</keyword>
<dbReference type="Gene3D" id="3.30.200.20">
    <property type="entry name" value="Phosphorylase Kinase, domain 1"/>
    <property type="match status" value="1"/>
</dbReference>
<dbReference type="Gene3D" id="1.10.510.10">
    <property type="entry name" value="Transferase(Phosphotransferase) domain 1"/>
    <property type="match status" value="1"/>
</dbReference>
<dbReference type="PROSITE" id="PS50011">
    <property type="entry name" value="PROTEIN_KINASE_DOM"/>
    <property type="match status" value="1"/>
</dbReference>
<evidence type="ECO:0000259" key="9">
    <source>
        <dbReference type="PROSITE" id="PS50011"/>
    </source>
</evidence>
<dbReference type="InterPro" id="IPR000719">
    <property type="entry name" value="Prot_kinase_dom"/>
</dbReference>
<comment type="catalytic activity">
    <reaction evidence="7">
        <text>L-seryl-[protein] + ATP = O-phospho-L-seryl-[protein] + ADP + H(+)</text>
        <dbReference type="Rhea" id="RHEA:17989"/>
        <dbReference type="Rhea" id="RHEA-COMP:9863"/>
        <dbReference type="Rhea" id="RHEA-COMP:11604"/>
        <dbReference type="ChEBI" id="CHEBI:15378"/>
        <dbReference type="ChEBI" id="CHEBI:29999"/>
        <dbReference type="ChEBI" id="CHEBI:30616"/>
        <dbReference type="ChEBI" id="CHEBI:83421"/>
        <dbReference type="ChEBI" id="CHEBI:456216"/>
        <dbReference type="EC" id="2.7.11.1"/>
    </reaction>
</comment>
<evidence type="ECO:0000313" key="10">
    <source>
        <dbReference type="EMBL" id="QDG53623.1"/>
    </source>
</evidence>
<reference evidence="10 11" key="1">
    <citation type="submission" date="2019-06" db="EMBL/GenBank/DDBJ databases">
        <title>Persicimonas caeni gen. nov., sp. nov., a predatory bacterium isolated from solar saltern.</title>
        <authorList>
            <person name="Wang S."/>
        </authorList>
    </citation>
    <scope>NUCLEOTIDE SEQUENCE [LARGE SCALE GENOMIC DNA]</scope>
    <source>
        <strain evidence="10 11">YN101</strain>
    </source>
</reference>
<dbReference type="PANTHER" id="PTHR43289">
    <property type="entry name" value="MITOGEN-ACTIVATED PROTEIN KINASE KINASE KINASE 20-RELATED"/>
    <property type="match status" value="1"/>
</dbReference>
<evidence type="ECO:0000256" key="5">
    <source>
        <dbReference type="ARBA" id="ARBA00022840"/>
    </source>
</evidence>
<feature type="domain" description="Protein kinase" evidence="9">
    <location>
        <begin position="16"/>
        <end position="279"/>
    </location>
</feature>
<feature type="binding site" evidence="8">
    <location>
        <position position="45"/>
    </location>
    <ligand>
        <name>ATP</name>
        <dbReference type="ChEBI" id="CHEBI:30616"/>
    </ligand>
</feature>
<evidence type="ECO:0000256" key="8">
    <source>
        <dbReference type="PROSITE-ProRule" id="PRU10141"/>
    </source>
</evidence>
<proteinExistence type="predicted"/>
<dbReference type="InterPro" id="IPR011009">
    <property type="entry name" value="Kinase-like_dom_sf"/>
</dbReference>
<protein>
    <submittedName>
        <fullName evidence="10">Serine/threonine protein kinase</fullName>
    </submittedName>
</protein>
<keyword evidence="3 8" id="KW-0547">Nucleotide-binding</keyword>
<dbReference type="SMART" id="SM00220">
    <property type="entry name" value="S_TKc"/>
    <property type="match status" value="1"/>
</dbReference>
<keyword evidence="2" id="KW-0808">Transferase</keyword>
<evidence type="ECO:0000256" key="4">
    <source>
        <dbReference type="ARBA" id="ARBA00022777"/>
    </source>
</evidence>
<dbReference type="CDD" id="cd14014">
    <property type="entry name" value="STKc_PknB_like"/>
    <property type="match status" value="1"/>
</dbReference>
<accession>A0A5B8YAZ4</accession>
<dbReference type="GO" id="GO:0004674">
    <property type="term" value="F:protein serine/threonine kinase activity"/>
    <property type="evidence" value="ECO:0007669"/>
    <property type="project" value="UniProtKB-KW"/>
</dbReference>
<evidence type="ECO:0000256" key="2">
    <source>
        <dbReference type="ARBA" id="ARBA00022679"/>
    </source>
</evidence>
<dbReference type="PANTHER" id="PTHR43289:SF6">
    <property type="entry name" value="SERINE_THREONINE-PROTEIN KINASE NEKL-3"/>
    <property type="match status" value="1"/>
</dbReference>
<evidence type="ECO:0000256" key="7">
    <source>
        <dbReference type="ARBA" id="ARBA00048679"/>
    </source>
</evidence>
<dbReference type="Pfam" id="PF00069">
    <property type="entry name" value="Pkinase"/>
    <property type="match status" value="1"/>
</dbReference>
<dbReference type="GO" id="GO:0005524">
    <property type="term" value="F:ATP binding"/>
    <property type="evidence" value="ECO:0007669"/>
    <property type="project" value="UniProtKB-UniRule"/>
</dbReference>
<dbReference type="InterPro" id="IPR008271">
    <property type="entry name" value="Ser/Thr_kinase_AS"/>
</dbReference>
<gene>
    <name evidence="10" type="ORF">FIV42_23620</name>
</gene>
<accession>A0A4Y6PZC6</accession>
<dbReference type="OrthoDB" id="9801841at2"/>
<sequence length="430" mass="46753">MSELALRPGTVVGGKYEVVDKLGAGGMGVVVEARHTHLDRRVAVKFLHAHSTDDAEFRARFDREAKVMSRLDHPNAVTVFDYGEHDGALYIVMEYLVGHPLESEVGDGPIDKRRALEIGLQICDVLTVTHEMGLVHRDIKPENIFITETDAGPHATLVDFGLAFIAKDEDLSRMTQEGRLTGTPQFLSPEQARSLPDIGPKSDIYSMGCVLYELLCGESVVEPAKLIEMLNAHVYIPATSMRIKAPDADIPAALDNFVLSMLAKEPASRPSAFEASTFLRKLLASEEMRGRGRPARLLQPRNRRAVTTAGAAKASVKPASGFDEKNPGVLGLIGEASTQLTVAAQAAGWYVRDWQSGGDFDVVVALSPEVVTRDLPEDYPTLVVVGAPSIGHAVDLLAMGVEDVAVDAAPDEILRKVQRIYDSRKRRGRS</sequence>
<keyword evidence="4 10" id="KW-0418">Kinase</keyword>
<dbReference type="InterPro" id="IPR017441">
    <property type="entry name" value="Protein_kinase_ATP_BS"/>
</dbReference>
<comment type="catalytic activity">
    <reaction evidence="6">
        <text>L-threonyl-[protein] + ATP = O-phospho-L-threonyl-[protein] + ADP + H(+)</text>
        <dbReference type="Rhea" id="RHEA:46608"/>
        <dbReference type="Rhea" id="RHEA-COMP:11060"/>
        <dbReference type="Rhea" id="RHEA-COMP:11605"/>
        <dbReference type="ChEBI" id="CHEBI:15378"/>
        <dbReference type="ChEBI" id="CHEBI:30013"/>
        <dbReference type="ChEBI" id="CHEBI:30616"/>
        <dbReference type="ChEBI" id="CHEBI:61977"/>
        <dbReference type="ChEBI" id="CHEBI:456216"/>
        <dbReference type="EC" id="2.7.11.1"/>
    </reaction>
</comment>
<dbReference type="RefSeq" id="WP_141200077.1">
    <property type="nucleotide sequence ID" value="NZ_CP041186.1"/>
</dbReference>
<evidence type="ECO:0000256" key="6">
    <source>
        <dbReference type="ARBA" id="ARBA00047899"/>
    </source>
</evidence>
<organism evidence="10 11">
    <name type="scientific">Persicimonas caeni</name>
    <dbReference type="NCBI Taxonomy" id="2292766"/>
    <lineage>
        <taxon>Bacteria</taxon>
        <taxon>Deltaproteobacteria</taxon>
        <taxon>Bradymonadales</taxon>
        <taxon>Bradymonadaceae</taxon>
        <taxon>Persicimonas</taxon>
    </lineage>
</organism>
<dbReference type="PROSITE" id="PS00107">
    <property type="entry name" value="PROTEIN_KINASE_ATP"/>
    <property type="match status" value="1"/>
</dbReference>
<evidence type="ECO:0000256" key="1">
    <source>
        <dbReference type="ARBA" id="ARBA00022527"/>
    </source>
</evidence>